<reference evidence="2" key="1">
    <citation type="submission" date="2022-08" db="EMBL/GenBank/DDBJ databases">
        <title>Genome Sequencing of Bacteroides fragilis Group Isolates with Nanopore Technology.</title>
        <authorList>
            <person name="Tisza M.J."/>
            <person name="Smith D."/>
            <person name="Dekker J.P."/>
        </authorList>
    </citation>
    <scope>NUCLEOTIDE SEQUENCE</scope>
    <source>
        <strain evidence="2">BFG-49</strain>
    </source>
</reference>
<organism evidence="2 3">
    <name type="scientific">Bacteroides fragilis</name>
    <dbReference type="NCBI Taxonomy" id="817"/>
    <lineage>
        <taxon>Bacteria</taxon>
        <taxon>Pseudomonadati</taxon>
        <taxon>Bacteroidota</taxon>
        <taxon>Bacteroidia</taxon>
        <taxon>Bacteroidales</taxon>
        <taxon>Bacteroidaceae</taxon>
        <taxon>Bacteroides</taxon>
    </lineage>
</organism>
<evidence type="ECO:0000256" key="1">
    <source>
        <dbReference type="SAM" id="MobiDB-lite"/>
    </source>
</evidence>
<accession>A0A9X9NEZ9</accession>
<dbReference type="AlphaFoldDB" id="A0A9X9NEZ9"/>
<proteinExistence type="predicted"/>
<gene>
    <name evidence="2" type="ORF">NXW39_17765</name>
</gene>
<dbReference type="EMBL" id="CP103070">
    <property type="protein sequence ID" value="UVO89179.1"/>
    <property type="molecule type" value="Genomic_DNA"/>
</dbReference>
<sequence length="44" mass="4878">MGKNIKGLAGSTIFNQKMVEQMNGINKNNKGKASPIYIPTKKRK</sequence>
<evidence type="ECO:0000313" key="3">
    <source>
        <dbReference type="Proteomes" id="UP001058403"/>
    </source>
</evidence>
<dbReference type="Proteomes" id="UP001058403">
    <property type="component" value="Chromosome"/>
</dbReference>
<feature type="region of interest" description="Disordered" evidence="1">
    <location>
        <begin position="24"/>
        <end position="44"/>
    </location>
</feature>
<dbReference type="RefSeq" id="WP_004327445.1">
    <property type="nucleotide sequence ID" value="NZ_JAPPTT010000001.1"/>
</dbReference>
<protein>
    <submittedName>
        <fullName evidence="2">Uncharacterized protein</fullName>
    </submittedName>
</protein>
<evidence type="ECO:0000313" key="2">
    <source>
        <dbReference type="EMBL" id="UVO89179.1"/>
    </source>
</evidence>
<name>A0A9X9NEZ9_BACFG</name>